<name>A0ABQ1KYC0_9RHOB</name>
<dbReference type="Proteomes" id="UP000645462">
    <property type="component" value="Unassembled WGS sequence"/>
</dbReference>
<evidence type="ECO:0008006" key="4">
    <source>
        <dbReference type="Google" id="ProtNLM"/>
    </source>
</evidence>
<dbReference type="EMBL" id="BMFC01000009">
    <property type="protein sequence ID" value="GGC12455.1"/>
    <property type="molecule type" value="Genomic_DNA"/>
</dbReference>
<proteinExistence type="inferred from homology"/>
<reference evidence="3" key="1">
    <citation type="journal article" date="2019" name="Int. J. Syst. Evol. Microbiol.">
        <title>The Global Catalogue of Microorganisms (GCM) 10K type strain sequencing project: providing services to taxonomists for standard genome sequencing and annotation.</title>
        <authorList>
            <consortium name="The Broad Institute Genomics Platform"/>
            <consortium name="The Broad Institute Genome Sequencing Center for Infectious Disease"/>
            <person name="Wu L."/>
            <person name="Ma J."/>
        </authorList>
    </citation>
    <scope>NUCLEOTIDE SEQUENCE [LARGE SCALE GENOMIC DNA]</scope>
    <source>
        <strain evidence="3">CGMCC 1.12478</strain>
    </source>
</reference>
<sequence>MYIYNLSEINDISTDWLRSHLRQVLDEVSFHGTRYAVLRRGKPIAGIVPVSEARALYEASRVDRRYRDIERDLRRQDEDRLRHAVAEMGEQALRKVAGLR</sequence>
<gene>
    <name evidence="2" type="ORF">GCM10011363_31390</name>
</gene>
<accession>A0ABQ1KYC0</accession>
<evidence type="ECO:0000256" key="1">
    <source>
        <dbReference type="ARBA" id="ARBA00009981"/>
    </source>
</evidence>
<dbReference type="SUPFAM" id="SSF143120">
    <property type="entry name" value="YefM-like"/>
    <property type="match status" value="1"/>
</dbReference>
<comment type="caution">
    <text evidence="2">The sequence shown here is derived from an EMBL/GenBank/DDBJ whole genome shotgun (WGS) entry which is preliminary data.</text>
</comment>
<dbReference type="RefSeq" id="WP_188482996.1">
    <property type="nucleotide sequence ID" value="NZ_BMFC01000009.1"/>
</dbReference>
<organism evidence="2 3">
    <name type="scientific">Marivita lacus</name>
    <dbReference type="NCBI Taxonomy" id="1323742"/>
    <lineage>
        <taxon>Bacteria</taxon>
        <taxon>Pseudomonadati</taxon>
        <taxon>Pseudomonadota</taxon>
        <taxon>Alphaproteobacteria</taxon>
        <taxon>Rhodobacterales</taxon>
        <taxon>Roseobacteraceae</taxon>
        <taxon>Marivita</taxon>
    </lineage>
</organism>
<protein>
    <recommendedName>
        <fullName evidence="4">Antitoxin</fullName>
    </recommendedName>
</protein>
<evidence type="ECO:0000313" key="2">
    <source>
        <dbReference type="EMBL" id="GGC12455.1"/>
    </source>
</evidence>
<comment type="similarity">
    <text evidence="1">Belongs to the phD/YefM antitoxin family.</text>
</comment>
<evidence type="ECO:0000313" key="3">
    <source>
        <dbReference type="Proteomes" id="UP000645462"/>
    </source>
</evidence>
<dbReference type="InterPro" id="IPR036165">
    <property type="entry name" value="YefM-like_sf"/>
</dbReference>
<keyword evidence="3" id="KW-1185">Reference proteome</keyword>